<feature type="domain" description="Tyr recombinase" evidence="6">
    <location>
        <begin position="122"/>
        <end position="309"/>
    </location>
</feature>
<dbReference type="PROSITE" id="PS51900">
    <property type="entry name" value="CB"/>
    <property type="match status" value="1"/>
</dbReference>
<evidence type="ECO:0000256" key="1">
    <source>
        <dbReference type="ARBA" id="ARBA00022829"/>
    </source>
</evidence>
<dbReference type="RefSeq" id="WP_260748065.1">
    <property type="nucleotide sequence ID" value="NZ_CP092109.1"/>
</dbReference>
<gene>
    <name evidence="8" type="ORF">L9S41_18840</name>
</gene>
<dbReference type="InterPro" id="IPR002104">
    <property type="entry name" value="Integrase_catalytic"/>
</dbReference>
<dbReference type="PANTHER" id="PTHR30349:SF81">
    <property type="entry name" value="TYROSINE RECOMBINASE XERC"/>
    <property type="match status" value="1"/>
</dbReference>
<dbReference type="PROSITE" id="PS51898">
    <property type="entry name" value="TYR_RECOMBINASE"/>
    <property type="match status" value="1"/>
</dbReference>
<dbReference type="Proteomes" id="UP001060414">
    <property type="component" value="Chromosome"/>
</dbReference>
<dbReference type="InterPro" id="IPR044068">
    <property type="entry name" value="CB"/>
</dbReference>
<dbReference type="InterPro" id="IPR013762">
    <property type="entry name" value="Integrase-like_cat_sf"/>
</dbReference>
<evidence type="ECO:0000256" key="3">
    <source>
        <dbReference type="ARBA" id="ARBA00023125"/>
    </source>
</evidence>
<dbReference type="PANTHER" id="PTHR30349">
    <property type="entry name" value="PHAGE INTEGRASE-RELATED"/>
    <property type="match status" value="1"/>
</dbReference>
<evidence type="ECO:0000256" key="4">
    <source>
        <dbReference type="ARBA" id="ARBA00023172"/>
    </source>
</evidence>
<dbReference type="SUPFAM" id="SSF56349">
    <property type="entry name" value="DNA breaking-rejoining enzymes"/>
    <property type="match status" value="1"/>
</dbReference>
<dbReference type="InterPro" id="IPR011010">
    <property type="entry name" value="DNA_brk_join_enz"/>
</dbReference>
<name>A0ABY5ZPT1_9BACT</name>
<protein>
    <submittedName>
        <fullName evidence="8">Site-specific integrase</fullName>
    </submittedName>
</protein>
<dbReference type="InterPro" id="IPR004107">
    <property type="entry name" value="Integrase_SAM-like_N"/>
</dbReference>
<evidence type="ECO:0000259" key="6">
    <source>
        <dbReference type="PROSITE" id="PS51898"/>
    </source>
</evidence>
<reference evidence="8" key="1">
    <citation type="journal article" date="2022" name="Environ. Microbiol.">
        <title>Geoalkalibacter halelectricus SAP #1 sp. nov. possessing extracellular electron transfer and mineral#reducing capabilities from a haloalkaline environment.</title>
        <authorList>
            <person name="Yadav S."/>
            <person name="Singh R."/>
            <person name="Sundharam S.S."/>
            <person name="Chaudhary S."/>
            <person name="Krishnamurthi S."/>
            <person name="Patil S.A."/>
        </authorList>
    </citation>
    <scope>NUCLEOTIDE SEQUENCE</scope>
    <source>
        <strain evidence="8">SAP-1</strain>
    </source>
</reference>
<keyword evidence="3 5" id="KW-0238">DNA-binding</keyword>
<evidence type="ECO:0000313" key="8">
    <source>
        <dbReference type="EMBL" id="UWZ79714.1"/>
    </source>
</evidence>
<dbReference type="Gene3D" id="1.10.443.10">
    <property type="entry name" value="Intergrase catalytic core"/>
    <property type="match status" value="1"/>
</dbReference>
<evidence type="ECO:0000256" key="5">
    <source>
        <dbReference type="PROSITE-ProRule" id="PRU01248"/>
    </source>
</evidence>
<dbReference type="Pfam" id="PF00589">
    <property type="entry name" value="Phage_integrase"/>
    <property type="match status" value="1"/>
</dbReference>
<dbReference type="SUPFAM" id="SSF47823">
    <property type="entry name" value="lambda integrase-like, N-terminal domain"/>
    <property type="match status" value="1"/>
</dbReference>
<proteinExistence type="predicted"/>
<dbReference type="EMBL" id="CP092109">
    <property type="protein sequence ID" value="UWZ79714.1"/>
    <property type="molecule type" value="Genomic_DNA"/>
</dbReference>
<dbReference type="InterPro" id="IPR010998">
    <property type="entry name" value="Integrase_recombinase_N"/>
</dbReference>
<dbReference type="Pfam" id="PF02899">
    <property type="entry name" value="Phage_int_SAM_1"/>
    <property type="match status" value="1"/>
</dbReference>
<accession>A0ABY5ZPT1</accession>
<evidence type="ECO:0000259" key="7">
    <source>
        <dbReference type="PROSITE" id="PS51900"/>
    </source>
</evidence>
<organism evidence="8 9">
    <name type="scientific">Geoalkalibacter halelectricus</name>
    <dbReference type="NCBI Taxonomy" id="2847045"/>
    <lineage>
        <taxon>Bacteria</taxon>
        <taxon>Pseudomonadati</taxon>
        <taxon>Thermodesulfobacteriota</taxon>
        <taxon>Desulfuromonadia</taxon>
        <taxon>Desulfuromonadales</taxon>
        <taxon>Geoalkalibacteraceae</taxon>
        <taxon>Geoalkalibacter</taxon>
    </lineage>
</organism>
<keyword evidence="4" id="KW-0233">DNA recombination</keyword>
<keyword evidence="2" id="KW-0229">DNA integration</keyword>
<sequence length="338" mass="39013">MAQNNGIGLPIRRFFEDHLVAQRGMSSNTVLSYRDTFKLFLQFAVERCRKPCVDLAIDDLSDRLVRQFLEHLDRGRKNGTGTRNVRLAAIHAFFKYLAATDPRYIAQCQAILAIPFKRHARHVLGYLEKEEVQHIFRHIDLRASQGRRDNALLRLLYNSGARAQEIVDLNVNHLRFSRPYCVLIHGKGQRERTCPLWDETIQAIKATIEDRHLRLSDSVPLFINARGERLTRYGLRYLIAQRVAAATGTCPSLSTRKITPHTFRHTTAMHLLQSGVDLNMIRSWLGHSSIETTNLYVEIDLDMKQKTLQASEKLLPKISKRGPSWRRDPSILEWLRSL</sequence>
<dbReference type="InterPro" id="IPR050090">
    <property type="entry name" value="Tyrosine_recombinase_XerCD"/>
</dbReference>
<keyword evidence="9" id="KW-1185">Reference proteome</keyword>
<feature type="domain" description="Core-binding (CB)" evidence="7">
    <location>
        <begin position="5"/>
        <end position="98"/>
    </location>
</feature>
<keyword evidence="1" id="KW-0159">Chromosome partition</keyword>
<evidence type="ECO:0000256" key="2">
    <source>
        <dbReference type="ARBA" id="ARBA00022908"/>
    </source>
</evidence>
<dbReference type="Gene3D" id="1.10.150.130">
    <property type="match status" value="1"/>
</dbReference>
<evidence type="ECO:0000313" key="9">
    <source>
        <dbReference type="Proteomes" id="UP001060414"/>
    </source>
</evidence>